<proteinExistence type="predicted"/>
<feature type="coiled-coil region" evidence="1">
    <location>
        <begin position="36"/>
        <end position="63"/>
    </location>
</feature>
<accession>A0A7I8WBD9</accession>
<dbReference type="Proteomes" id="UP000549394">
    <property type="component" value="Unassembled WGS sequence"/>
</dbReference>
<comment type="caution">
    <text evidence="2">The sequence shown here is derived from an EMBL/GenBank/DDBJ whole genome shotgun (WGS) entry which is preliminary data.</text>
</comment>
<organism evidence="2 3">
    <name type="scientific">Dimorphilus gyrociliatus</name>
    <dbReference type="NCBI Taxonomy" id="2664684"/>
    <lineage>
        <taxon>Eukaryota</taxon>
        <taxon>Metazoa</taxon>
        <taxon>Spiralia</taxon>
        <taxon>Lophotrochozoa</taxon>
        <taxon>Annelida</taxon>
        <taxon>Polychaeta</taxon>
        <taxon>Polychaeta incertae sedis</taxon>
        <taxon>Dinophilidae</taxon>
        <taxon>Dimorphilus</taxon>
    </lineage>
</organism>
<reference evidence="2 3" key="1">
    <citation type="submission" date="2020-08" db="EMBL/GenBank/DDBJ databases">
        <authorList>
            <person name="Hejnol A."/>
        </authorList>
    </citation>
    <scope>NUCLEOTIDE SEQUENCE [LARGE SCALE GENOMIC DNA]</scope>
</reference>
<dbReference type="AlphaFoldDB" id="A0A7I8WBD9"/>
<evidence type="ECO:0000313" key="3">
    <source>
        <dbReference type="Proteomes" id="UP000549394"/>
    </source>
</evidence>
<evidence type="ECO:0000313" key="2">
    <source>
        <dbReference type="EMBL" id="CAD5125444.1"/>
    </source>
</evidence>
<name>A0A7I8WBD9_9ANNE</name>
<gene>
    <name evidence="2" type="ORF">DGYR_LOCUS12820</name>
</gene>
<dbReference type="EMBL" id="CAJFCJ010000026">
    <property type="protein sequence ID" value="CAD5125444.1"/>
    <property type="molecule type" value="Genomic_DNA"/>
</dbReference>
<sequence length="76" mass="9026">MSNNNEKVLKFDPTDEQLDKFLAELDKNFMQTIELIRQKRQEIAQLYIEMDHMETTLRDLDQKVHGTVCNGQERSL</sequence>
<evidence type="ECO:0000256" key="1">
    <source>
        <dbReference type="SAM" id="Coils"/>
    </source>
</evidence>
<keyword evidence="3" id="KW-1185">Reference proteome</keyword>
<keyword evidence="1" id="KW-0175">Coiled coil</keyword>
<protein>
    <submittedName>
        <fullName evidence="2">DgyrCDS13662</fullName>
    </submittedName>
</protein>